<feature type="domain" description="UDP-glucose/GDP-mannose dehydrogenase C-terminal" evidence="11">
    <location>
        <begin position="313"/>
        <end position="415"/>
    </location>
</feature>
<feature type="binding site" evidence="9">
    <location>
        <position position="204"/>
    </location>
    <ligand>
        <name>substrate</name>
    </ligand>
</feature>
<comment type="catalytic activity">
    <reaction evidence="6 7">
        <text>UDP-alpha-D-glucose + 2 NAD(+) + H2O = UDP-alpha-D-glucuronate + 2 NADH + 3 H(+)</text>
        <dbReference type="Rhea" id="RHEA:23596"/>
        <dbReference type="ChEBI" id="CHEBI:15377"/>
        <dbReference type="ChEBI" id="CHEBI:15378"/>
        <dbReference type="ChEBI" id="CHEBI:57540"/>
        <dbReference type="ChEBI" id="CHEBI:57945"/>
        <dbReference type="ChEBI" id="CHEBI:58052"/>
        <dbReference type="ChEBI" id="CHEBI:58885"/>
        <dbReference type="EC" id="1.1.1.22"/>
    </reaction>
</comment>
<dbReference type="NCBIfam" id="TIGR03026">
    <property type="entry name" value="NDP-sugDHase"/>
    <property type="match status" value="1"/>
</dbReference>
<dbReference type="AlphaFoldDB" id="A0A0A5G7X9"/>
<dbReference type="Gene3D" id="1.20.5.100">
    <property type="entry name" value="Cytochrome c1, transmembrane anchor, C-terminal"/>
    <property type="match status" value="1"/>
</dbReference>
<dbReference type="SUPFAM" id="SSF51735">
    <property type="entry name" value="NAD(P)-binding Rossmann-fold domains"/>
    <property type="match status" value="1"/>
</dbReference>
<dbReference type="GO" id="GO:0000271">
    <property type="term" value="P:polysaccharide biosynthetic process"/>
    <property type="evidence" value="ECO:0007669"/>
    <property type="project" value="InterPro"/>
</dbReference>
<dbReference type="GO" id="GO:0003979">
    <property type="term" value="F:UDP-glucose 6-dehydrogenase activity"/>
    <property type="evidence" value="ECO:0007669"/>
    <property type="project" value="UniProtKB-EC"/>
</dbReference>
<dbReference type="GO" id="GO:0006065">
    <property type="term" value="P:UDP-glucuronate biosynthetic process"/>
    <property type="evidence" value="ECO:0007669"/>
    <property type="project" value="UniProtKB-UniPathway"/>
</dbReference>
<gene>
    <name evidence="12" type="ORF">N784_16370</name>
</gene>
<feature type="binding site" evidence="9">
    <location>
        <begin position="249"/>
        <end position="253"/>
    </location>
    <ligand>
        <name>substrate</name>
    </ligand>
</feature>
<feature type="binding site" evidence="10">
    <location>
        <position position="263"/>
    </location>
    <ligand>
        <name>NAD(+)</name>
        <dbReference type="ChEBI" id="CHEBI:57540"/>
    </ligand>
</feature>
<dbReference type="eggNOG" id="COG1004">
    <property type="taxonomic scope" value="Bacteria"/>
</dbReference>
<name>A0A0A5G7X9_9BACI</name>
<evidence type="ECO:0000259" key="11">
    <source>
        <dbReference type="SMART" id="SM00984"/>
    </source>
</evidence>
<dbReference type="InterPro" id="IPR017476">
    <property type="entry name" value="UDP-Glc/GDP-Man"/>
</dbReference>
<evidence type="ECO:0000256" key="5">
    <source>
        <dbReference type="ARBA" id="ARBA00023027"/>
    </source>
</evidence>
<proteinExistence type="inferred from homology"/>
<dbReference type="STRING" id="1385512.N784_16370"/>
<dbReference type="Pfam" id="PF03720">
    <property type="entry name" value="UDPG_MGDP_dh_C"/>
    <property type="match status" value="1"/>
</dbReference>
<feature type="binding site" evidence="10">
    <location>
        <position position="121"/>
    </location>
    <ligand>
        <name>NAD(+)</name>
        <dbReference type="ChEBI" id="CHEBI:57540"/>
    </ligand>
</feature>
<keyword evidence="4 7" id="KW-0560">Oxidoreductase</keyword>
<dbReference type="InterPro" id="IPR036220">
    <property type="entry name" value="UDP-Glc/GDP-Man_DH_C_sf"/>
</dbReference>
<dbReference type="SUPFAM" id="SSF48179">
    <property type="entry name" value="6-phosphogluconate dehydrogenase C-terminal domain-like"/>
    <property type="match status" value="1"/>
</dbReference>
<evidence type="ECO:0000256" key="6">
    <source>
        <dbReference type="ARBA" id="ARBA00047473"/>
    </source>
</evidence>
<dbReference type="Proteomes" id="UP000030401">
    <property type="component" value="Unassembled WGS sequence"/>
</dbReference>
<evidence type="ECO:0000256" key="3">
    <source>
        <dbReference type="ARBA" id="ARBA00012954"/>
    </source>
</evidence>
<dbReference type="PANTHER" id="PTHR43750:SF4">
    <property type="entry name" value="UDP-GLUCOSE 6-DEHYDROGENASE YWQF"/>
    <property type="match status" value="1"/>
</dbReference>
<feature type="active site" description="Nucleophile" evidence="8">
    <location>
        <position position="260"/>
    </location>
</feature>
<dbReference type="InterPro" id="IPR028357">
    <property type="entry name" value="UDPglc_DH_bac"/>
</dbReference>
<feature type="binding site" evidence="10">
    <location>
        <position position="35"/>
    </location>
    <ligand>
        <name>NAD(+)</name>
        <dbReference type="ChEBI" id="CHEBI:57540"/>
    </ligand>
</feature>
<dbReference type="InterPro" id="IPR036291">
    <property type="entry name" value="NAD(P)-bd_dom_sf"/>
</dbReference>
<dbReference type="InterPro" id="IPR001732">
    <property type="entry name" value="UDP-Glc/GDP-Man_DH_N"/>
</dbReference>
<keyword evidence="13" id="KW-1185">Reference proteome</keyword>
<evidence type="ECO:0000256" key="10">
    <source>
        <dbReference type="PIRSR" id="PIRSR500134-3"/>
    </source>
</evidence>
<dbReference type="PANTHER" id="PTHR43750">
    <property type="entry name" value="UDP-GLUCOSE 6-DEHYDROGENASE TUAD"/>
    <property type="match status" value="1"/>
</dbReference>
<dbReference type="InterPro" id="IPR008927">
    <property type="entry name" value="6-PGluconate_DH-like_C_sf"/>
</dbReference>
<comment type="similarity">
    <text evidence="2 7">Belongs to the UDP-glucose/GDP-mannose dehydrogenase family.</text>
</comment>
<dbReference type="Pfam" id="PF00984">
    <property type="entry name" value="UDPG_MGDP_dh"/>
    <property type="match status" value="1"/>
</dbReference>
<feature type="binding site" evidence="9">
    <location>
        <position position="257"/>
    </location>
    <ligand>
        <name>substrate</name>
    </ligand>
</feature>
<dbReference type="EC" id="1.1.1.22" evidence="3 7"/>
<evidence type="ECO:0000256" key="8">
    <source>
        <dbReference type="PIRSR" id="PIRSR500134-1"/>
    </source>
</evidence>
<evidence type="ECO:0000313" key="12">
    <source>
        <dbReference type="EMBL" id="KGX87210.1"/>
    </source>
</evidence>
<accession>A0A0A5G7X9</accession>
<reference evidence="12 13" key="1">
    <citation type="submission" date="2013-08" db="EMBL/GenBank/DDBJ databases">
        <authorList>
            <person name="Huang J."/>
            <person name="Wang G."/>
        </authorList>
    </citation>
    <scope>NUCLEOTIDE SEQUENCE [LARGE SCALE GENOMIC DNA]</scope>
    <source>
        <strain evidence="12 13">JSM 072002</strain>
    </source>
</reference>
<dbReference type="InterPro" id="IPR014026">
    <property type="entry name" value="UDP-Glc/GDP-Man_DH_dimer"/>
</dbReference>
<dbReference type="RefSeq" id="WP_036833706.1">
    <property type="nucleotide sequence ID" value="NZ_AVPG01000008.1"/>
</dbReference>
<dbReference type="InterPro" id="IPR014027">
    <property type="entry name" value="UDP-Glc/GDP-Man_DH_C"/>
</dbReference>
<dbReference type="OrthoDB" id="9803238at2"/>
<keyword evidence="5 7" id="KW-0520">NAD</keyword>
<evidence type="ECO:0000256" key="4">
    <source>
        <dbReference type="ARBA" id="ARBA00023002"/>
    </source>
</evidence>
<protein>
    <recommendedName>
        <fullName evidence="3 7">UDP-glucose 6-dehydrogenase</fullName>
        <ecNumber evidence="3 7">1.1.1.22</ecNumber>
    </recommendedName>
</protein>
<comment type="caution">
    <text evidence="12">The sequence shown here is derived from an EMBL/GenBank/DDBJ whole genome shotgun (WGS) entry which is preliminary data.</text>
</comment>
<evidence type="ECO:0000256" key="9">
    <source>
        <dbReference type="PIRSR" id="PIRSR500134-2"/>
    </source>
</evidence>
<organism evidence="12 13">
    <name type="scientific">Pontibacillus litoralis JSM 072002</name>
    <dbReference type="NCBI Taxonomy" id="1385512"/>
    <lineage>
        <taxon>Bacteria</taxon>
        <taxon>Bacillati</taxon>
        <taxon>Bacillota</taxon>
        <taxon>Bacilli</taxon>
        <taxon>Bacillales</taxon>
        <taxon>Bacillaceae</taxon>
        <taxon>Pontibacillus</taxon>
    </lineage>
</organism>
<dbReference type="GO" id="GO:0051287">
    <property type="term" value="F:NAD binding"/>
    <property type="evidence" value="ECO:0007669"/>
    <property type="project" value="InterPro"/>
</dbReference>
<sequence length="435" mass="47993">MDIAVIGAGYVGLVTGVCLSDLGNQVTCIDINEEKVAMLKRGESPIYEEGLTELLQKNIQRGNLDFTTQYREGLANKRVIYIAVDTPQLEDGSANLTYINKATASIAEHLDHDAIIVTKSTVPMGTNEYIKERMESLLTHDITIKIASNPEFLRQGSAVYDTFNGDRIVIGSDDEEAMRVLTEINEGFNLPIVQTDLRSAEMIKYASNAFLATKISFINEIANLSEKTGANIQHVAKGMGMDKRIGSAFLNAGIGYGGSCFPKDTNALLSIGEQVNYSMPILKNTVYTNERQKGIIVDKMLERFDSLEGKKIAILGVAFKPNTDDMREAPSILITKRLLEEGANLRAYDPVATVNAKTILSEEIEFTTSVDEAVKGADVAVILTEWEDIKHYPLEKYKQHLSHPILFDGRNCFTVDEVKGQGVEYHSIGRPTIQA</sequence>
<comment type="pathway">
    <text evidence="1">Nucleotide-sugar biosynthesis; UDP-alpha-D-glucuronate biosynthesis; UDP-alpha-D-glucuronate from UDP-alpha-D-glucose: step 1/1.</text>
</comment>
<evidence type="ECO:0000256" key="1">
    <source>
        <dbReference type="ARBA" id="ARBA00004701"/>
    </source>
</evidence>
<feature type="binding site" evidence="10">
    <location>
        <position position="30"/>
    </location>
    <ligand>
        <name>NAD(+)</name>
        <dbReference type="ChEBI" id="CHEBI:57540"/>
    </ligand>
</feature>
<feature type="binding site" evidence="10">
    <location>
        <position position="327"/>
    </location>
    <ligand>
        <name>NAD(+)</name>
        <dbReference type="ChEBI" id="CHEBI:57540"/>
    </ligand>
</feature>
<dbReference type="PIRSF" id="PIRSF000124">
    <property type="entry name" value="UDPglc_GDPman_dh"/>
    <property type="match status" value="1"/>
</dbReference>
<dbReference type="SUPFAM" id="SSF52413">
    <property type="entry name" value="UDP-glucose/GDP-mannose dehydrogenase C-terminal domain"/>
    <property type="match status" value="1"/>
</dbReference>
<dbReference type="SMART" id="SM00984">
    <property type="entry name" value="UDPG_MGDP_dh_C"/>
    <property type="match status" value="1"/>
</dbReference>
<dbReference type="Pfam" id="PF03721">
    <property type="entry name" value="UDPG_MGDP_dh_N"/>
    <property type="match status" value="1"/>
</dbReference>
<dbReference type="Gene3D" id="3.40.50.720">
    <property type="entry name" value="NAD(P)-binding Rossmann-like Domain"/>
    <property type="match status" value="2"/>
</dbReference>
<dbReference type="UniPathway" id="UPA00038">
    <property type="reaction ID" value="UER00491"/>
</dbReference>
<feature type="binding site" evidence="10">
    <location>
        <position position="86"/>
    </location>
    <ligand>
        <name>NAD(+)</name>
        <dbReference type="ChEBI" id="CHEBI:57540"/>
    </ligand>
</feature>
<evidence type="ECO:0000256" key="2">
    <source>
        <dbReference type="ARBA" id="ARBA00006601"/>
    </source>
</evidence>
<dbReference type="EMBL" id="AVPG01000008">
    <property type="protein sequence ID" value="KGX87210.1"/>
    <property type="molecule type" value="Genomic_DNA"/>
</dbReference>
<dbReference type="PIRSF" id="PIRSF500134">
    <property type="entry name" value="UDPglc_DH_bac"/>
    <property type="match status" value="1"/>
</dbReference>
<evidence type="ECO:0000256" key="7">
    <source>
        <dbReference type="PIRNR" id="PIRNR000124"/>
    </source>
</evidence>
<evidence type="ECO:0000313" key="13">
    <source>
        <dbReference type="Proteomes" id="UP000030401"/>
    </source>
</evidence>
<feature type="binding site" evidence="9">
    <location>
        <position position="320"/>
    </location>
    <ligand>
        <name>substrate</name>
    </ligand>
</feature>